<evidence type="ECO:0000259" key="11">
    <source>
        <dbReference type="PROSITE" id="PS50011"/>
    </source>
</evidence>
<dbReference type="EMBL" id="JAUJYN010000003">
    <property type="protein sequence ID" value="KAK1274702.1"/>
    <property type="molecule type" value="Genomic_DNA"/>
</dbReference>
<keyword evidence="2" id="KW-0723">Serine/threonine-protein kinase</keyword>
<dbReference type="SUPFAM" id="SSF56112">
    <property type="entry name" value="Protein kinase-like (PK-like)"/>
    <property type="match status" value="1"/>
</dbReference>
<keyword evidence="3" id="KW-0808">Transferase</keyword>
<dbReference type="PANTHER" id="PTHR48005:SF13">
    <property type="entry name" value="SERINE_THREONINE-PROTEIN KINASE DDB_G0278509-RELATED"/>
    <property type="match status" value="1"/>
</dbReference>
<dbReference type="InterPro" id="IPR051420">
    <property type="entry name" value="Ser_Thr_Kinases_DiverseReg"/>
</dbReference>
<dbReference type="PROSITE" id="PS00107">
    <property type="entry name" value="PROTEIN_KINASE_ATP"/>
    <property type="match status" value="1"/>
</dbReference>
<sequence length="275" mass="30479">MGIPACAVKPSSPSVRAPPSPASPMRSGSSCLASWLALPFYWPRSRATSSLRGRDPPLMKGAANSASEKAPSKKVLTFTEDDIIDAIKVENMVGQGGSGNVYRVDLDNGVSLAVKHIWNSPESSYHSTSSILKKRPERAAMKEFEAEVAALSSIRHVNVVKLYCSISSEDSNMLVYEFLPKGSLWDRLHTCKKLELDWETRRMTNRENLLSVVDQKIPEHLREDAIKVLRIGVLCTARLPALRPSMRTVVHMLEDVRPLGSILIDIRDEKKTLTS</sequence>
<keyword evidence="5 12" id="KW-0418">Kinase</keyword>
<dbReference type="Pfam" id="PF00069">
    <property type="entry name" value="Pkinase"/>
    <property type="match status" value="1"/>
</dbReference>
<keyword evidence="4 9" id="KW-0547">Nucleotide-binding</keyword>
<dbReference type="Gene3D" id="1.10.510.10">
    <property type="entry name" value="Transferase(Phosphotransferase) domain 1"/>
    <property type="match status" value="1"/>
</dbReference>
<feature type="binding site" evidence="9">
    <location>
        <position position="115"/>
    </location>
    <ligand>
        <name>ATP</name>
        <dbReference type="ChEBI" id="CHEBI:30616"/>
    </ligand>
</feature>
<protein>
    <recommendedName>
        <fullName evidence="1">non-specific serine/threonine protein kinase</fullName>
        <ecNumber evidence="1">2.7.11.1</ecNumber>
    </recommendedName>
</protein>
<dbReference type="Proteomes" id="UP001179952">
    <property type="component" value="Unassembled WGS sequence"/>
</dbReference>
<evidence type="ECO:0000256" key="3">
    <source>
        <dbReference type="ARBA" id="ARBA00022679"/>
    </source>
</evidence>
<evidence type="ECO:0000256" key="4">
    <source>
        <dbReference type="ARBA" id="ARBA00022741"/>
    </source>
</evidence>
<evidence type="ECO:0000256" key="1">
    <source>
        <dbReference type="ARBA" id="ARBA00012513"/>
    </source>
</evidence>
<evidence type="ECO:0000313" key="13">
    <source>
        <dbReference type="Proteomes" id="UP001179952"/>
    </source>
</evidence>
<organism evidence="12 13">
    <name type="scientific">Acorus gramineus</name>
    <name type="common">Dwarf sweet flag</name>
    <dbReference type="NCBI Taxonomy" id="55184"/>
    <lineage>
        <taxon>Eukaryota</taxon>
        <taxon>Viridiplantae</taxon>
        <taxon>Streptophyta</taxon>
        <taxon>Embryophyta</taxon>
        <taxon>Tracheophyta</taxon>
        <taxon>Spermatophyta</taxon>
        <taxon>Magnoliopsida</taxon>
        <taxon>Liliopsida</taxon>
        <taxon>Acoraceae</taxon>
        <taxon>Acorus</taxon>
    </lineage>
</organism>
<gene>
    <name evidence="12" type="ORF">QJS04_geneDACA015934</name>
</gene>
<comment type="caution">
    <text evidence="12">The sequence shown here is derived from an EMBL/GenBank/DDBJ whole genome shotgun (WGS) entry which is preliminary data.</text>
</comment>
<dbReference type="GO" id="GO:0004674">
    <property type="term" value="F:protein serine/threonine kinase activity"/>
    <property type="evidence" value="ECO:0007669"/>
    <property type="project" value="UniProtKB-KW"/>
</dbReference>
<comment type="catalytic activity">
    <reaction evidence="8">
        <text>L-seryl-[protein] + ATP = O-phospho-L-seryl-[protein] + ADP + H(+)</text>
        <dbReference type="Rhea" id="RHEA:17989"/>
        <dbReference type="Rhea" id="RHEA-COMP:9863"/>
        <dbReference type="Rhea" id="RHEA-COMP:11604"/>
        <dbReference type="ChEBI" id="CHEBI:15378"/>
        <dbReference type="ChEBI" id="CHEBI:29999"/>
        <dbReference type="ChEBI" id="CHEBI:30616"/>
        <dbReference type="ChEBI" id="CHEBI:83421"/>
        <dbReference type="ChEBI" id="CHEBI:456216"/>
        <dbReference type="EC" id="2.7.11.1"/>
    </reaction>
</comment>
<dbReference type="Gene3D" id="3.30.200.20">
    <property type="entry name" value="Phosphorylase Kinase, domain 1"/>
    <property type="match status" value="1"/>
</dbReference>
<dbReference type="InterPro" id="IPR020635">
    <property type="entry name" value="Tyr_kinase_cat_dom"/>
</dbReference>
<dbReference type="GO" id="GO:0005524">
    <property type="term" value="F:ATP binding"/>
    <property type="evidence" value="ECO:0007669"/>
    <property type="project" value="UniProtKB-UniRule"/>
</dbReference>
<accession>A0AAV9BF13</accession>
<proteinExistence type="predicted"/>
<dbReference type="AlphaFoldDB" id="A0AAV9BF13"/>
<evidence type="ECO:0000256" key="8">
    <source>
        <dbReference type="ARBA" id="ARBA00048679"/>
    </source>
</evidence>
<keyword evidence="13" id="KW-1185">Reference proteome</keyword>
<feature type="domain" description="Protein kinase" evidence="11">
    <location>
        <begin position="87"/>
        <end position="275"/>
    </location>
</feature>
<evidence type="ECO:0000256" key="7">
    <source>
        <dbReference type="ARBA" id="ARBA00047899"/>
    </source>
</evidence>
<reference evidence="12" key="1">
    <citation type="journal article" date="2023" name="Nat. Commun.">
        <title>Diploid and tetraploid genomes of Acorus and the evolution of monocots.</title>
        <authorList>
            <person name="Ma L."/>
            <person name="Liu K.W."/>
            <person name="Li Z."/>
            <person name="Hsiao Y.Y."/>
            <person name="Qi Y."/>
            <person name="Fu T."/>
            <person name="Tang G.D."/>
            <person name="Zhang D."/>
            <person name="Sun W.H."/>
            <person name="Liu D.K."/>
            <person name="Li Y."/>
            <person name="Chen G.Z."/>
            <person name="Liu X.D."/>
            <person name="Liao X.Y."/>
            <person name="Jiang Y.T."/>
            <person name="Yu X."/>
            <person name="Hao Y."/>
            <person name="Huang J."/>
            <person name="Zhao X.W."/>
            <person name="Ke S."/>
            <person name="Chen Y.Y."/>
            <person name="Wu W.L."/>
            <person name="Hsu J.L."/>
            <person name="Lin Y.F."/>
            <person name="Huang M.D."/>
            <person name="Li C.Y."/>
            <person name="Huang L."/>
            <person name="Wang Z.W."/>
            <person name="Zhao X."/>
            <person name="Zhong W.Y."/>
            <person name="Peng D.H."/>
            <person name="Ahmad S."/>
            <person name="Lan S."/>
            <person name="Zhang J.S."/>
            <person name="Tsai W.C."/>
            <person name="Van de Peer Y."/>
            <person name="Liu Z.J."/>
        </authorList>
    </citation>
    <scope>NUCLEOTIDE SEQUENCE</scope>
    <source>
        <strain evidence="12">SCP</strain>
    </source>
</reference>
<comment type="catalytic activity">
    <reaction evidence="7">
        <text>L-threonyl-[protein] + ATP = O-phospho-L-threonyl-[protein] + ADP + H(+)</text>
        <dbReference type="Rhea" id="RHEA:46608"/>
        <dbReference type="Rhea" id="RHEA-COMP:11060"/>
        <dbReference type="Rhea" id="RHEA-COMP:11605"/>
        <dbReference type="ChEBI" id="CHEBI:15378"/>
        <dbReference type="ChEBI" id="CHEBI:30013"/>
        <dbReference type="ChEBI" id="CHEBI:30616"/>
        <dbReference type="ChEBI" id="CHEBI:61977"/>
        <dbReference type="ChEBI" id="CHEBI:456216"/>
        <dbReference type="EC" id="2.7.11.1"/>
    </reaction>
</comment>
<keyword evidence="6 9" id="KW-0067">ATP-binding</keyword>
<dbReference type="PANTHER" id="PTHR48005">
    <property type="entry name" value="LEUCINE RICH REPEAT KINASE 2"/>
    <property type="match status" value="1"/>
</dbReference>
<evidence type="ECO:0000256" key="2">
    <source>
        <dbReference type="ARBA" id="ARBA00022527"/>
    </source>
</evidence>
<evidence type="ECO:0000256" key="5">
    <source>
        <dbReference type="ARBA" id="ARBA00022777"/>
    </source>
</evidence>
<evidence type="ECO:0000256" key="10">
    <source>
        <dbReference type="SAM" id="MobiDB-lite"/>
    </source>
</evidence>
<dbReference type="InterPro" id="IPR000719">
    <property type="entry name" value="Prot_kinase_dom"/>
</dbReference>
<keyword evidence="12" id="KW-0675">Receptor</keyword>
<dbReference type="PROSITE" id="PS50011">
    <property type="entry name" value="PROTEIN_KINASE_DOM"/>
    <property type="match status" value="1"/>
</dbReference>
<feature type="region of interest" description="Disordered" evidence="10">
    <location>
        <begin position="1"/>
        <end position="23"/>
    </location>
</feature>
<evidence type="ECO:0000256" key="6">
    <source>
        <dbReference type="ARBA" id="ARBA00022840"/>
    </source>
</evidence>
<evidence type="ECO:0000256" key="9">
    <source>
        <dbReference type="PROSITE-ProRule" id="PRU10141"/>
    </source>
</evidence>
<dbReference type="GO" id="GO:0004713">
    <property type="term" value="F:protein tyrosine kinase activity"/>
    <property type="evidence" value="ECO:0007669"/>
    <property type="project" value="InterPro"/>
</dbReference>
<dbReference type="InterPro" id="IPR017441">
    <property type="entry name" value="Protein_kinase_ATP_BS"/>
</dbReference>
<dbReference type="EC" id="2.7.11.1" evidence="1"/>
<name>A0AAV9BF13_ACOGR</name>
<dbReference type="SMART" id="SM00219">
    <property type="entry name" value="TyrKc"/>
    <property type="match status" value="1"/>
</dbReference>
<reference evidence="12" key="2">
    <citation type="submission" date="2023-06" db="EMBL/GenBank/DDBJ databases">
        <authorList>
            <person name="Ma L."/>
            <person name="Liu K.-W."/>
            <person name="Li Z."/>
            <person name="Hsiao Y.-Y."/>
            <person name="Qi Y."/>
            <person name="Fu T."/>
            <person name="Tang G."/>
            <person name="Zhang D."/>
            <person name="Sun W.-H."/>
            <person name="Liu D.-K."/>
            <person name="Li Y."/>
            <person name="Chen G.-Z."/>
            <person name="Liu X.-D."/>
            <person name="Liao X.-Y."/>
            <person name="Jiang Y.-T."/>
            <person name="Yu X."/>
            <person name="Hao Y."/>
            <person name="Huang J."/>
            <person name="Zhao X.-W."/>
            <person name="Ke S."/>
            <person name="Chen Y.-Y."/>
            <person name="Wu W.-L."/>
            <person name="Hsu J.-L."/>
            <person name="Lin Y.-F."/>
            <person name="Huang M.-D."/>
            <person name="Li C.-Y."/>
            <person name="Huang L."/>
            <person name="Wang Z.-W."/>
            <person name="Zhao X."/>
            <person name="Zhong W.-Y."/>
            <person name="Peng D.-H."/>
            <person name="Ahmad S."/>
            <person name="Lan S."/>
            <person name="Zhang J.-S."/>
            <person name="Tsai W.-C."/>
            <person name="Van De Peer Y."/>
            <person name="Liu Z.-J."/>
        </authorList>
    </citation>
    <scope>NUCLEOTIDE SEQUENCE</scope>
    <source>
        <strain evidence="12">SCP</strain>
        <tissue evidence="12">Leaves</tissue>
    </source>
</reference>
<evidence type="ECO:0000313" key="12">
    <source>
        <dbReference type="EMBL" id="KAK1274702.1"/>
    </source>
</evidence>
<dbReference type="InterPro" id="IPR011009">
    <property type="entry name" value="Kinase-like_dom_sf"/>
</dbReference>
<feature type="region of interest" description="Disordered" evidence="10">
    <location>
        <begin position="51"/>
        <end position="73"/>
    </location>
</feature>